<feature type="compositionally biased region" description="Basic and acidic residues" evidence="8">
    <location>
        <begin position="486"/>
        <end position="542"/>
    </location>
</feature>
<dbReference type="PROSITE" id="PS00107">
    <property type="entry name" value="PROTEIN_KINASE_ATP"/>
    <property type="match status" value="1"/>
</dbReference>
<feature type="region of interest" description="Disordered" evidence="8">
    <location>
        <begin position="654"/>
        <end position="723"/>
    </location>
</feature>
<organism evidence="10 11">
    <name type="scientific">Cristinia sonorae</name>
    <dbReference type="NCBI Taxonomy" id="1940300"/>
    <lineage>
        <taxon>Eukaryota</taxon>
        <taxon>Fungi</taxon>
        <taxon>Dikarya</taxon>
        <taxon>Basidiomycota</taxon>
        <taxon>Agaricomycotina</taxon>
        <taxon>Agaricomycetes</taxon>
        <taxon>Agaricomycetidae</taxon>
        <taxon>Agaricales</taxon>
        <taxon>Pleurotineae</taxon>
        <taxon>Stephanosporaceae</taxon>
        <taxon>Cristinia</taxon>
    </lineage>
</organism>
<feature type="compositionally biased region" description="Polar residues" evidence="8">
    <location>
        <begin position="853"/>
        <end position="868"/>
    </location>
</feature>
<feature type="region of interest" description="Disordered" evidence="8">
    <location>
        <begin position="139"/>
        <end position="193"/>
    </location>
</feature>
<evidence type="ECO:0000313" key="10">
    <source>
        <dbReference type="EMBL" id="KAH8102547.1"/>
    </source>
</evidence>
<dbReference type="Proteomes" id="UP000813824">
    <property type="component" value="Unassembled WGS sequence"/>
</dbReference>
<feature type="compositionally biased region" description="Low complexity" evidence="8">
    <location>
        <begin position="825"/>
        <end position="840"/>
    </location>
</feature>
<name>A0A8K0URN0_9AGAR</name>
<feature type="compositionally biased region" description="Basic and acidic residues" evidence="8">
    <location>
        <begin position="873"/>
        <end position="883"/>
    </location>
</feature>
<comment type="similarity">
    <text evidence="1">Belongs to the protein kinase superfamily. STE Ser/Thr protein kinase family. MAP kinase kinase kinase subfamily.</text>
</comment>
<evidence type="ECO:0000256" key="7">
    <source>
        <dbReference type="PROSITE-ProRule" id="PRU10141"/>
    </source>
</evidence>
<feature type="binding site" evidence="7">
    <location>
        <position position="1224"/>
    </location>
    <ligand>
        <name>ATP</name>
        <dbReference type="ChEBI" id="CHEBI:30616"/>
    </ligand>
</feature>
<dbReference type="InterPro" id="IPR000719">
    <property type="entry name" value="Prot_kinase_dom"/>
</dbReference>
<dbReference type="PANTHER" id="PTHR11584">
    <property type="entry name" value="SERINE/THREONINE PROTEIN KINASE"/>
    <property type="match status" value="1"/>
</dbReference>
<dbReference type="GO" id="GO:0005524">
    <property type="term" value="F:ATP binding"/>
    <property type="evidence" value="ECO:0007669"/>
    <property type="project" value="UniProtKB-UniRule"/>
</dbReference>
<evidence type="ECO:0000256" key="3">
    <source>
        <dbReference type="ARBA" id="ARBA00022679"/>
    </source>
</evidence>
<feature type="compositionally biased region" description="Basic residues" evidence="8">
    <location>
        <begin position="329"/>
        <end position="339"/>
    </location>
</feature>
<feature type="region of interest" description="Disordered" evidence="8">
    <location>
        <begin position="294"/>
        <end position="615"/>
    </location>
</feature>
<feature type="compositionally biased region" description="Pro residues" evidence="8">
    <location>
        <begin position="390"/>
        <end position="403"/>
    </location>
</feature>
<protein>
    <submittedName>
        <fullName evidence="10">MAP kinase</fullName>
    </submittedName>
</protein>
<feature type="compositionally biased region" description="Basic and acidic residues" evidence="8">
    <location>
        <begin position="462"/>
        <end position="477"/>
    </location>
</feature>
<feature type="domain" description="Protein kinase" evidence="9">
    <location>
        <begin position="1195"/>
        <end position="1462"/>
    </location>
</feature>
<keyword evidence="11" id="KW-1185">Reference proteome</keyword>
<feature type="compositionally biased region" description="Polar residues" evidence="8">
    <location>
        <begin position="1004"/>
        <end position="1013"/>
    </location>
</feature>
<comment type="caution">
    <text evidence="10">The sequence shown here is derived from an EMBL/GenBank/DDBJ whole genome shotgun (WGS) entry which is preliminary data.</text>
</comment>
<dbReference type="PROSITE" id="PS50011">
    <property type="entry name" value="PROTEIN_KINASE_DOM"/>
    <property type="match status" value="1"/>
</dbReference>
<evidence type="ECO:0000256" key="1">
    <source>
        <dbReference type="ARBA" id="ARBA00006529"/>
    </source>
</evidence>
<feature type="compositionally biased region" description="Basic and acidic residues" evidence="8">
    <location>
        <begin position="365"/>
        <end position="375"/>
    </location>
</feature>
<feature type="compositionally biased region" description="Polar residues" evidence="8">
    <location>
        <begin position="1045"/>
        <end position="1068"/>
    </location>
</feature>
<dbReference type="SMART" id="SM00220">
    <property type="entry name" value="S_TKc"/>
    <property type="match status" value="1"/>
</dbReference>
<evidence type="ECO:0000256" key="2">
    <source>
        <dbReference type="ARBA" id="ARBA00022527"/>
    </source>
</evidence>
<accession>A0A8K0URN0</accession>
<feature type="compositionally biased region" description="Polar residues" evidence="8">
    <location>
        <begin position="170"/>
        <end position="193"/>
    </location>
</feature>
<evidence type="ECO:0000256" key="6">
    <source>
        <dbReference type="ARBA" id="ARBA00022840"/>
    </source>
</evidence>
<evidence type="ECO:0000256" key="8">
    <source>
        <dbReference type="SAM" id="MobiDB-lite"/>
    </source>
</evidence>
<feature type="compositionally biased region" description="Low complexity" evidence="8">
    <location>
        <begin position="87"/>
        <end position="111"/>
    </location>
</feature>
<sequence length="1474" mass="161904">MSDDARSAPPKGPRKRPRILVVNNPGSGSSSEDEKIVNPTYPSYGYQPPGHPSSSQSLLLDRPAQPHSHIPAPLTTDLPPEHRHCYPSSRSNPSNPALSSPSSTSSPAIESTPPPSTPGQSQPPVDLVSEATFRRDHVHPLNQERPGTAPYPSSTPGLFDRLRSHLHGRPSNSQHISARPATSPTTSIPDSYVSPTSAGYRLGSGERVTLLVTADAETLRTVDITGARDAAFIRERIFTKLQISDEDQPRFSIYRTEIGEFAIGEALTDDQLFDLYRNSGDDKGTIKLLVSHSHAPVHEPPPESSLVSPTVNTIPPPVLPQQGLYPPLRPRRPPSKSRRGSISSTSERMPQDVAAAGYEASVSDDLDHHDRETRRSTIRPPPHQQHSSPLPQPPSSYPRPPSPGSFVKSPDRLRAPNSESHSLARAERGHGAALPTPPIQQVTSPESGRFPDENATSFSRHNRTESDAVVDRDRDRNPSVLDPQSEGDRQRRAYQSRELKEREREEPDRPRRNLQYRSKESPSRRKNAHYDADNETQRRKGEGWTVVPPGIPSSDYKKERPTTPQDARPSGSPRFQGSNGFGINISHSRPTPPLPPGVSGESGRHNKRQGKAVPPTWAIAWRGAGPSKNEPKPAQSPTWTTRLMAKSMTDLRGAYKQPPTQSQSPQVPPALQSGRPSQPTSSQQLPIVTRPSTGSSTHSIGTSSTLEAMSPYHDTPTAYGEVPLSQSYDSQSRLAFAQSPISTYQSSRSINGAGYAVGTPPGAGYLGIMSPDGEPYPRPRSAQGSEPPTPPYRSSQSPRTGDFTSPSTIRPSAHYHSSGLSANPSTSSYEDNSYSYSSRPRAARPDAEYNPQPIRSYNTPRSPVTSMSPPVDSRMRDGDRRATPETLPVQRTLSSLPVQEDDSTESTVRRDDYARYLGRLENSSGTLIPSKPRTPSPPRFAPTNEYATPGSSKTMVGFPALDDDDSDSEGGGTIWAKKPDRSGQPPWQNLPVLKPSNGRPVLTPISTDSSPASVPTALPDARDASRPPIPDYIPSPPPPFRMRKQPNSSNNSKRLQNQRTSRFDNNFDYTWAPRPPVEEVFDNLQEYFPEHDVDKPVIEAASGGTSPTSAEPSTLIAVPDTRQPKFRHKKSIRVVAAGRIDRTSRMEPTTVQAQLRKRNTKLWGSRLEEVTSEGKDDLSAATEASPGGAKPIFRWVRGELIGKGTYGKVYLALNATTGEMIAVKQVEMPRTASDRDDSRQISVVEALKLESETLKDLDHPNIVQYLGFEETPTFLSIFLEYVPGGSIASCLRKHGKFDEEVTKSFTSQILGGLEYLHSKGILHRDLKADNILVETSGICKISDFGISKRTDDINMAGAYTSMQGTVFWMAPEVINSQKKGYNSKIDIWSVGCVVFEMWTGQRPWNGQEAMAVLLHLYQTRQGPPVPSEIKLSPLADEFRQLCFAMDPDERPSAAELQQHPYLCLQPDWTFNGFK</sequence>
<dbReference type="OrthoDB" id="266718at2759"/>
<feature type="compositionally biased region" description="Polar residues" evidence="8">
    <location>
        <begin position="945"/>
        <end position="954"/>
    </location>
</feature>
<evidence type="ECO:0000256" key="5">
    <source>
        <dbReference type="ARBA" id="ARBA00022777"/>
    </source>
</evidence>
<dbReference type="EMBL" id="JAEVFJ010000009">
    <property type="protein sequence ID" value="KAH8102547.1"/>
    <property type="molecule type" value="Genomic_DNA"/>
</dbReference>
<keyword evidence="6 7" id="KW-0067">ATP-binding</keyword>
<dbReference type="Gene3D" id="1.10.510.10">
    <property type="entry name" value="Transferase(Phosphotransferase) domain 1"/>
    <property type="match status" value="1"/>
</dbReference>
<dbReference type="InterPro" id="IPR008271">
    <property type="entry name" value="Ser/Thr_kinase_AS"/>
</dbReference>
<dbReference type="PANTHER" id="PTHR11584:SF369">
    <property type="entry name" value="MITOGEN-ACTIVATED PROTEIN KINASE KINASE KINASE 19-RELATED"/>
    <property type="match status" value="1"/>
</dbReference>
<gene>
    <name evidence="10" type="ORF">BXZ70DRAFT_986505</name>
</gene>
<feature type="compositionally biased region" description="Polar residues" evidence="8">
    <location>
        <begin position="674"/>
        <end position="686"/>
    </location>
</feature>
<feature type="compositionally biased region" description="Low complexity" evidence="8">
    <location>
        <begin position="692"/>
        <end position="705"/>
    </location>
</feature>
<evidence type="ECO:0000256" key="4">
    <source>
        <dbReference type="ARBA" id="ARBA00022741"/>
    </source>
</evidence>
<feature type="compositionally biased region" description="Pro residues" evidence="8">
    <location>
        <begin position="1027"/>
        <end position="1040"/>
    </location>
</feature>
<keyword evidence="3" id="KW-0808">Transferase</keyword>
<dbReference type="GO" id="GO:0004709">
    <property type="term" value="F:MAP kinase kinase kinase activity"/>
    <property type="evidence" value="ECO:0007669"/>
    <property type="project" value="UniProtKB-ARBA"/>
</dbReference>
<reference evidence="10" key="1">
    <citation type="journal article" date="2021" name="New Phytol.">
        <title>Evolutionary innovations through gain and loss of genes in the ectomycorrhizal Boletales.</title>
        <authorList>
            <person name="Wu G."/>
            <person name="Miyauchi S."/>
            <person name="Morin E."/>
            <person name="Kuo A."/>
            <person name="Drula E."/>
            <person name="Varga T."/>
            <person name="Kohler A."/>
            <person name="Feng B."/>
            <person name="Cao Y."/>
            <person name="Lipzen A."/>
            <person name="Daum C."/>
            <person name="Hundley H."/>
            <person name="Pangilinan J."/>
            <person name="Johnson J."/>
            <person name="Barry K."/>
            <person name="LaButti K."/>
            <person name="Ng V."/>
            <person name="Ahrendt S."/>
            <person name="Min B."/>
            <person name="Choi I.G."/>
            <person name="Park H."/>
            <person name="Plett J.M."/>
            <person name="Magnuson J."/>
            <person name="Spatafora J.W."/>
            <person name="Nagy L.G."/>
            <person name="Henrissat B."/>
            <person name="Grigoriev I.V."/>
            <person name="Yang Z.L."/>
            <person name="Xu J."/>
            <person name="Martin F.M."/>
        </authorList>
    </citation>
    <scope>NUCLEOTIDE SEQUENCE</scope>
    <source>
        <strain evidence="10">KKN 215</strain>
    </source>
</reference>
<dbReference type="PROSITE" id="PS00108">
    <property type="entry name" value="PROTEIN_KINASE_ST"/>
    <property type="match status" value="1"/>
</dbReference>
<dbReference type="FunFam" id="1.10.510.10:FF:000182">
    <property type="entry name" value="MAP kinase kinase kinase mkh1"/>
    <property type="match status" value="1"/>
</dbReference>
<dbReference type="InterPro" id="IPR017441">
    <property type="entry name" value="Protein_kinase_ATP_BS"/>
</dbReference>
<dbReference type="Pfam" id="PF00069">
    <property type="entry name" value="Pkinase"/>
    <property type="match status" value="1"/>
</dbReference>
<dbReference type="SUPFAM" id="SSF56112">
    <property type="entry name" value="Protein kinase-like (PK-like)"/>
    <property type="match status" value="1"/>
</dbReference>
<keyword evidence="2" id="KW-0723">Serine/threonine-protein kinase</keyword>
<dbReference type="InterPro" id="IPR011009">
    <property type="entry name" value="Kinase-like_dom_sf"/>
</dbReference>
<feature type="region of interest" description="Disordered" evidence="8">
    <location>
        <begin position="1"/>
        <end position="125"/>
    </location>
</feature>
<dbReference type="GO" id="GO:0000196">
    <property type="term" value="P:cell integrity MAPK cascade"/>
    <property type="evidence" value="ECO:0007669"/>
    <property type="project" value="UniProtKB-ARBA"/>
</dbReference>
<proteinExistence type="inferred from homology"/>
<keyword evidence="4 7" id="KW-0547">Nucleotide-binding</keyword>
<evidence type="ECO:0000259" key="9">
    <source>
        <dbReference type="PROSITE" id="PS50011"/>
    </source>
</evidence>
<evidence type="ECO:0000313" key="11">
    <source>
        <dbReference type="Proteomes" id="UP000813824"/>
    </source>
</evidence>
<keyword evidence="5 10" id="KW-0418">Kinase</keyword>
<feature type="region of interest" description="Disordered" evidence="8">
    <location>
        <begin position="766"/>
        <end position="1068"/>
    </location>
</feature>
<dbReference type="FunFam" id="3.30.200.20:FF:000387">
    <property type="entry name" value="Serine/threonine-protein kinase STE11"/>
    <property type="match status" value="1"/>
</dbReference>
<feature type="compositionally biased region" description="Polar residues" evidence="8">
    <location>
        <begin position="782"/>
        <end position="810"/>
    </location>
</feature>